<dbReference type="InterPro" id="IPR019734">
    <property type="entry name" value="TPR_rpt"/>
</dbReference>
<keyword evidence="2" id="KW-0175">Coiled coil</keyword>
<evidence type="ECO:0000313" key="5">
    <source>
        <dbReference type="EMBL" id="KAK7456506.1"/>
    </source>
</evidence>
<dbReference type="InterPro" id="IPR052758">
    <property type="entry name" value="SRC_co-chaperone"/>
</dbReference>
<dbReference type="PANTHER" id="PTHR44200">
    <property type="entry name" value="DNAJ HOMOLOG SUBFAMILY C MEMBER 7"/>
    <property type="match status" value="1"/>
</dbReference>
<evidence type="ECO:0000256" key="1">
    <source>
        <dbReference type="PROSITE-ProRule" id="PRU00339"/>
    </source>
</evidence>
<dbReference type="Pfam" id="PF13432">
    <property type="entry name" value="TPR_16"/>
    <property type="match status" value="1"/>
</dbReference>
<evidence type="ECO:0000256" key="3">
    <source>
        <dbReference type="SAM" id="MobiDB-lite"/>
    </source>
</evidence>
<keyword evidence="6" id="KW-1185">Reference proteome</keyword>
<dbReference type="Proteomes" id="UP001498398">
    <property type="component" value="Unassembled WGS sequence"/>
</dbReference>
<evidence type="ECO:0000256" key="2">
    <source>
        <dbReference type="SAM" id="Coils"/>
    </source>
</evidence>
<evidence type="ECO:0000313" key="6">
    <source>
        <dbReference type="Proteomes" id="UP001498398"/>
    </source>
</evidence>
<comment type="caution">
    <text evidence="5">The sequence shown here is derived from an EMBL/GenBank/DDBJ whole genome shotgun (WGS) entry which is preliminary data.</text>
</comment>
<feature type="coiled-coil region" evidence="2">
    <location>
        <begin position="400"/>
        <end position="448"/>
    </location>
</feature>
<keyword evidence="1" id="KW-0802">TPR repeat</keyword>
<dbReference type="Gene3D" id="1.25.40.10">
    <property type="entry name" value="Tetratricopeptide repeat domain"/>
    <property type="match status" value="1"/>
</dbReference>
<dbReference type="SUPFAM" id="SSF48452">
    <property type="entry name" value="TPR-like"/>
    <property type="match status" value="3"/>
</dbReference>
<accession>A0ABR1JBU8</accession>
<dbReference type="PANTHER" id="PTHR44200:SF1">
    <property type="entry name" value="DNAJ HOMOLOG SUBFAMILY C MEMBER 7"/>
    <property type="match status" value="1"/>
</dbReference>
<dbReference type="InterPro" id="IPR018253">
    <property type="entry name" value="DnaJ_domain_CS"/>
</dbReference>
<dbReference type="PROSITE" id="PS50076">
    <property type="entry name" value="DNAJ_2"/>
    <property type="match status" value="1"/>
</dbReference>
<feature type="compositionally biased region" description="Polar residues" evidence="3">
    <location>
        <begin position="19"/>
        <end position="31"/>
    </location>
</feature>
<evidence type="ECO:0000259" key="4">
    <source>
        <dbReference type="PROSITE" id="PS50076"/>
    </source>
</evidence>
<dbReference type="CDD" id="cd06257">
    <property type="entry name" value="DnaJ"/>
    <property type="match status" value="1"/>
</dbReference>
<dbReference type="EMBL" id="JBANRG010000021">
    <property type="protein sequence ID" value="KAK7456506.1"/>
    <property type="molecule type" value="Genomic_DNA"/>
</dbReference>
<organism evidence="5 6">
    <name type="scientific">Marasmiellus scandens</name>
    <dbReference type="NCBI Taxonomy" id="2682957"/>
    <lineage>
        <taxon>Eukaryota</taxon>
        <taxon>Fungi</taxon>
        <taxon>Dikarya</taxon>
        <taxon>Basidiomycota</taxon>
        <taxon>Agaricomycotina</taxon>
        <taxon>Agaricomycetes</taxon>
        <taxon>Agaricomycetidae</taxon>
        <taxon>Agaricales</taxon>
        <taxon>Marasmiineae</taxon>
        <taxon>Omphalotaceae</taxon>
        <taxon>Marasmiellus</taxon>
    </lineage>
</organism>
<proteinExistence type="predicted"/>
<dbReference type="Pfam" id="PF00226">
    <property type="entry name" value="DnaJ"/>
    <property type="match status" value="1"/>
</dbReference>
<dbReference type="SMART" id="SM00028">
    <property type="entry name" value="TPR"/>
    <property type="match status" value="7"/>
</dbReference>
<feature type="compositionally biased region" description="Basic residues" evidence="3">
    <location>
        <begin position="1"/>
        <end position="11"/>
    </location>
</feature>
<dbReference type="Gene3D" id="1.10.287.110">
    <property type="entry name" value="DnaJ domain"/>
    <property type="match status" value="1"/>
</dbReference>
<dbReference type="PROSITE" id="PS50005">
    <property type="entry name" value="TPR"/>
    <property type="match status" value="2"/>
</dbReference>
<dbReference type="PRINTS" id="PR00625">
    <property type="entry name" value="JDOMAIN"/>
</dbReference>
<feature type="repeat" description="TPR" evidence="1">
    <location>
        <begin position="74"/>
        <end position="107"/>
    </location>
</feature>
<feature type="region of interest" description="Disordered" evidence="3">
    <location>
        <begin position="1"/>
        <end position="70"/>
    </location>
</feature>
<dbReference type="SMART" id="SM00271">
    <property type="entry name" value="DnaJ"/>
    <property type="match status" value="1"/>
</dbReference>
<gene>
    <name evidence="5" type="ORF">VKT23_010757</name>
</gene>
<feature type="compositionally biased region" description="Acidic residues" evidence="3">
    <location>
        <begin position="60"/>
        <end position="69"/>
    </location>
</feature>
<dbReference type="InterPro" id="IPR011990">
    <property type="entry name" value="TPR-like_helical_dom_sf"/>
</dbReference>
<sequence>MGKKEKAKKAAKAAEAQANVANGSANGTEATSPKAGPSSSIPTPPKSGSPSPTNASPTEPEPEPLEEEDVVKRAEKVKEKGNHAFKAGKYQEAIGDYTKAIELNPQEPAFLTNRAASYMALKRFRPALEDCQQAATLQTKEPSAKTLLRLARCQLALGSATPASSTLNSVLSLDPKNAQAMQLKKKISDLEGHLKSFNNARAKKDWGMARLALDKCLQGIESEGEEVPTEWRIWRVELELAKGNWETANSAANDALRLNSNSPEVLTLRGLVLFLSGKLPQAIQHVNSALRFDPSHGPAMRLRKRVKEVERLKDEGNANFKVGKHQEAIDKYTDALDLIGDSEEEGKGGQIRATLLSNRATTLVKIHEHERALEDTNMSLELVSTSFKALRTRGRIHIALDKFEDAVRDFKSSIEEAQKDGSTTEADVKALKAELKKAEAALKRSKSKDYYKILGLQRDCTEIEIKKAYRRESLKHHPDKGGDEEKFKLVVEAHSVLSDPARRERYDLGEDEDGMNDGMSGGGGMGGMSQADLANLFAQFNGGGFSGFGGHGGRGSGASYSFSF</sequence>
<dbReference type="SUPFAM" id="SSF46565">
    <property type="entry name" value="Chaperone J-domain"/>
    <property type="match status" value="1"/>
</dbReference>
<dbReference type="InterPro" id="IPR001623">
    <property type="entry name" value="DnaJ_domain"/>
</dbReference>
<name>A0ABR1JBU8_9AGAR</name>
<feature type="repeat" description="TPR" evidence="1">
    <location>
        <begin position="263"/>
        <end position="296"/>
    </location>
</feature>
<feature type="domain" description="J" evidence="4">
    <location>
        <begin position="449"/>
        <end position="510"/>
    </location>
</feature>
<reference evidence="5 6" key="1">
    <citation type="submission" date="2024-01" db="EMBL/GenBank/DDBJ databases">
        <title>A draft genome for the cacao thread blight pathogen Marasmiellus scandens.</title>
        <authorList>
            <person name="Baruah I.K."/>
            <person name="Leung J."/>
            <person name="Bukari Y."/>
            <person name="Amoako-Attah I."/>
            <person name="Meinhardt L.W."/>
            <person name="Bailey B.A."/>
            <person name="Cohen S.P."/>
        </authorList>
    </citation>
    <scope>NUCLEOTIDE SEQUENCE [LARGE SCALE GENOMIC DNA]</scope>
    <source>
        <strain evidence="5 6">GH-19</strain>
    </source>
</reference>
<dbReference type="Pfam" id="PF13414">
    <property type="entry name" value="TPR_11"/>
    <property type="match status" value="1"/>
</dbReference>
<protein>
    <recommendedName>
        <fullName evidence="4">J domain-containing protein</fullName>
    </recommendedName>
</protein>
<dbReference type="PROSITE" id="PS00636">
    <property type="entry name" value="DNAJ_1"/>
    <property type="match status" value="1"/>
</dbReference>
<dbReference type="InterPro" id="IPR036869">
    <property type="entry name" value="J_dom_sf"/>
</dbReference>